<dbReference type="SUPFAM" id="SSF52540">
    <property type="entry name" value="P-loop containing nucleoside triphosphate hydrolases"/>
    <property type="match status" value="1"/>
</dbReference>
<evidence type="ECO:0000256" key="1">
    <source>
        <dbReference type="ARBA" id="ARBA00022737"/>
    </source>
</evidence>
<dbReference type="AlphaFoldDB" id="A0AAD9Z7Q6"/>
<evidence type="ECO:0000313" key="4">
    <source>
        <dbReference type="EMBL" id="KAK3173105.1"/>
    </source>
</evidence>
<gene>
    <name evidence="4" type="ORF">OEA41_006434</name>
</gene>
<accession>A0AAD9Z7Q6</accession>
<keyword evidence="5" id="KW-1185">Reference proteome</keyword>
<dbReference type="InterPro" id="IPR027417">
    <property type="entry name" value="P-loop_NTPase"/>
</dbReference>
<dbReference type="InterPro" id="IPR031352">
    <property type="entry name" value="SesA"/>
</dbReference>
<name>A0AAD9Z7Q6_9LECA</name>
<feature type="domain" description="NACHT-NTPase and P-loop NTPases N-terminal" evidence="2">
    <location>
        <begin position="2"/>
        <end position="93"/>
    </location>
</feature>
<dbReference type="Pfam" id="PF24883">
    <property type="entry name" value="NPHP3_N"/>
    <property type="match status" value="1"/>
</dbReference>
<dbReference type="Pfam" id="PF17107">
    <property type="entry name" value="SesA"/>
    <property type="match status" value="1"/>
</dbReference>
<sequence length="242" mass="26699">MAAEQIPLVHNALSLAKQNINAKSVTEEALQSAKPVLQQCEKSAASVKNIFNKTIPAKDTPRAERIRKAVGLKMKSNKAKEYIEEIFKSMELLAQNQVFQDAEALEDIKAAIEQLTNVTDEEEQPQFVHSSTGAINANTGGGTQENYSNSGPGIQYNAEKQFFGRDQGDPSVTLEIAEEAAFDAVGRDYDQICLPGTRIDLLRDIRSWLSSDSPKHTYWLSGWAGTGKSTIARTIVYEYTNL</sequence>
<evidence type="ECO:0000259" key="3">
    <source>
        <dbReference type="Pfam" id="PF24883"/>
    </source>
</evidence>
<keyword evidence="1" id="KW-0677">Repeat</keyword>
<comment type="caution">
    <text evidence="4">The sequence shown here is derived from an EMBL/GenBank/DDBJ whole genome shotgun (WGS) entry which is preliminary data.</text>
</comment>
<feature type="domain" description="Nephrocystin 3-like N-terminal" evidence="3">
    <location>
        <begin position="204"/>
        <end position="238"/>
    </location>
</feature>
<dbReference type="EMBL" id="JASNWA010000007">
    <property type="protein sequence ID" value="KAK3173105.1"/>
    <property type="molecule type" value="Genomic_DNA"/>
</dbReference>
<protein>
    <submittedName>
        <fullName evidence="4">Uncharacterized protein</fullName>
    </submittedName>
</protein>
<dbReference type="InterPro" id="IPR056884">
    <property type="entry name" value="NPHP3-like_N"/>
</dbReference>
<proteinExistence type="predicted"/>
<reference evidence="4" key="1">
    <citation type="submission" date="2022-11" db="EMBL/GenBank/DDBJ databases">
        <title>Chromosomal genome sequence assembly and mating type (MAT) locus characterization of the leprose asexual lichenized fungus Lepraria neglecta (Nyl.) Erichsen.</title>
        <authorList>
            <person name="Allen J.L."/>
            <person name="Pfeffer B."/>
        </authorList>
    </citation>
    <scope>NUCLEOTIDE SEQUENCE</scope>
    <source>
        <strain evidence="4">Allen 5258</strain>
    </source>
</reference>
<dbReference type="Proteomes" id="UP001276659">
    <property type="component" value="Unassembled WGS sequence"/>
</dbReference>
<evidence type="ECO:0000259" key="2">
    <source>
        <dbReference type="Pfam" id="PF17107"/>
    </source>
</evidence>
<evidence type="ECO:0000313" key="5">
    <source>
        <dbReference type="Proteomes" id="UP001276659"/>
    </source>
</evidence>
<organism evidence="4 5">
    <name type="scientific">Lepraria neglecta</name>
    <dbReference type="NCBI Taxonomy" id="209136"/>
    <lineage>
        <taxon>Eukaryota</taxon>
        <taxon>Fungi</taxon>
        <taxon>Dikarya</taxon>
        <taxon>Ascomycota</taxon>
        <taxon>Pezizomycotina</taxon>
        <taxon>Lecanoromycetes</taxon>
        <taxon>OSLEUM clade</taxon>
        <taxon>Lecanoromycetidae</taxon>
        <taxon>Lecanorales</taxon>
        <taxon>Lecanorineae</taxon>
        <taxon>Stereocaulaceae</taxon>
        <taxon>Lepraria</taxon>
    </lineage>
</organism>